<dbReference type="AlphaFoldDB" id="A0ABD6B240"/>
<evidence type="ECO:0000313" key="2">
    <source>
        <dbReference type="EMBL" id="MFD1515840.1"/>
    </source>
</evidence>
<gene>
    <name evidence="2" type="ORF">ACFSBT_21370</name>
</gene>
<keyword evidence="3" id="KW-1185">Reference proteome</keyword>
<protein>
    <submittedName>
        <fullName evidence="2">Uncharacterized protein</fullName>
    </submittedName>
</protein>
<organism evidence="2 3">
    <name type="scientific">Halomarina rubra</name>
    <dbReference type="NCBI Taxonomy" id="2071873"/>
    <lineage>
        <taxon>Archaea</taxon>
        <taxon>Methanobacteriati</taxon>
        <taxon>Methanobacteriota</taxon>
        <taxon>Stenosarchaea group</taxon>
        <taxon>Halobacteria</taxon>
        <taxon>Halobacteriales</taxon>
        <taxon>Natronomonadaceae</taxon>
        <taxon>Halomarina</taxon>
    </lineage>
</organism>
<evidence type="ECO:0000256" key="1">
    <source>
        <dbReference type="SAM" id="MobiDB-lite"/>
    </source>
</evidence>
<reference evidence="2 3" key="1">
    <citation type="journal article" date="2019" name="Int. J. Syst. Evol. Microbiol.">
        <title>The Global Catalogue of Microorganisms (GCM) 10K type strain sequencing project: providing services to taxonomists for standard genome sequencing and annotation.</title>
        <authorList>
            <consortium name="The Broad Institute Genomics Platform"/>
            <consortium name="The Broad Institute Genome Sequencing Center for Infectious Disease"/>
            <person name="Wu L."/>
            <person name="Ma J."/>
        </authorList>
    </citation>
    <scope>NUCLEOTIDE SEQUENCE [LARGE SCALE GENOMIC DNA]</scope>
    <source>
        <strain evidence="2 3">CGMCC 1.12563</strain>
    </source>
</reference>
<feature type="region of interest" description="Disordered" evidence="1">
    <location>
        <begin position="1"/>
        <end position="83"/>
    </location>
</feature>
<proteinExistence type="predicted"/>
<dbReference type="EMBL" id="JBHUDC010000016">
    <property type="protein sequence ID" value="MFD1515840.1"/>
    <property type="molecule type" value="Genomic_DNA"/>
</dbReference>
<feature type="compositionally biased region" description="Basic and acidic residues" evidence="1">
    <location>
        <begin position="37"/>
        <end position="73"/>
    </location>
</feature>
<dbReference type="Proteomes" id="UP001597187">
    <property type="component" value="Unassembled WGS sequence"/>
</dbReference>
<sequence>MSTWSASDAMGSSETDSGVTNTNPKSVDEQILSEEATEFHDYMDEKLDRAEAPEEREAFAEHRNGKSSRKTENRFPQPSSFQREHWRQLWDECGIDTDSVVSVTQLRLMMDVANVTNSRDNAHEAAKAAQRRGDLCSLNKQQFCLRSDQR</sequence>
<feature type="compositionally biased region" description="Polar residues" evidence="1">
    <location>
        <begin position="1"/>
        <end position="25"/>
    </location>
</feature>
<evidence type="ECO:0000313" key="3">
    <source>
        <dbReference type="Proteomes" id="UP001597187"/>
    </source>
</evidence>
<name>A0ABD6B240_9EURY</name>
<accession>A0ABD6B240</accession>
<comment type="caution">
    <text evidence="2">The sequence shown here is derived from an EMBL/GenBank/DDBJ whole genome shotgun (WGS) entry which is preliminary data.</text>
</comment>